<dbReference type="AlphaFoldDB" id="A0AAD5VCY0"/>
<sequence length="262" mass="28784">MPARPSSGALKLSFDNGEKEYKLYSFAETSPILSLRPTVRIGDATVGNARPDHPLYGTGEKGSLQVMPAIVDSYTHRGKSEEVEPPLRVAIKWGRGNPNLQTLAHELHLYDGDMKSLQGTVVPRCFGLYVGFIEGQEIGCLILEWCGGETPRGPFELNRQRMLAAIRLHSVGITHNGLLNHHHFIAGDDGTLRIIDFSSAKKHNCLGAIPKVSNDDNSEMQPIGCAELNLLEMKYGMASGFTAVHDENRDQETRRTSSCATQ</sequence>
<dbReference type="EMBL" id="JANAWD010000072">
    <property type="protein sequence ID" value="KAJ3488180.1"/>
    <property type="molecule type" value="Genomic_DNA"/>
</dbReference>
<keyword evidence="2" id="KW-1185">Reference proteome</keyword>
<reference evidence="1" key="1">
    <citation type="submission" date="2022-07" db="EMBL/GenBank/DDBJ databases">
        <title>Genome Sequence of Physisporinus lineatus.</title>
        <authorList>
            <person name="Buettner E."/>
        </authorList>
    </citation>
    <scope>NUCLEOTIDE SEQUENCE</scope>
    <source>
        <strain evidence="1">VT162</strain>
    </source>
</reference>
<organism evidence="1 2">
    <name type="scientific">Meripilus lineatus</name>
    <dbReference type="NCBI Taxonomy" id="2056292"/>
    <lineage>
        <taxon>Eukaryota</taxon>
        <taxon>Fungi</taxon>
        <taxon>Dikarya</taxon>
        <taxon>Basidiomycota</taxon>
        <taxon>Agaricomycotina</taxon>
        <taxon>Agaricomycetes</taxon>
        <taxon>Polyporales</taxon>
        <taxon>Meripilaceae</taxon>
        <taxon>Meripilus</taxon>
    </lineage>
</organism>
<dbReference type="SUPFAM" id="SSF56112">
    <property type="entry name" value="Protein kinase-like (PK-like)"/>
    <property type="match status" value="1"/>
</dbReference>
<proteinExistence type="predicted"/>
<dbReference type="InterPro" id="IPR011009">
    <property type="entry name" value="Kinase-like_dom_sf"/>
</dbReference>
<evidence type="ECO:0000313" key="1">
    <source>
        <dbReference type="EMBL" id="KAJ3488180.1"/>
    </source>
</evidence>
<comment type="caution">
    <text evidence="1">The sequence shown here is derived from an EMBL/GenBank/DDBJ whole genome shotgun (WGS) entry which is preliminary data.</text>
</comment>
<accession>A0AAD5VCY0</accession>
<name>A0AAD5VCY0_9APHY</name>
<evidence type="ECO:0000313" key="2">
    <source>
        <dbReference type="Proteomes" id="UP001212997"/>
    </source>
</evidence>
<dbReference type="Proteomes" id="UP001212997">
    <property type="component" value="Unassembled WGS sequence"/>
</dbReference>
<evidence type="ECO:0008006" key="3">
    <source>
        <dbReference type="Google" id="ProtNLM"/>
    </source>
</evidence>
<gene>
    <name evidence="1" type="ORF">NLI96_g3034</name>
</gene>
<protein>
    <recommendedName>
        <fullName evidence="3">Protein kinase domain-containing protein</fullName>
    </recommendedName>
</protein>